<evidence type="ECO:0000259" key="1">
    <source>
        <dbReference type="Pfam" id="PF22262"/>
    </source>
</evidence>
<gene>
    <name evidence="2" type="ORF">ACFOMD_01655</name>
</gene>
<organism evidence="2 3">
    <name type="scientific">Sphingoaurantiacus capsulatus</name>
    <dbReference type="NCBI Taxonomy" id="1771310"/>
    <lineage>
        <taxon>Bacteria</taxon>
        <taxon>Pseudomonadati</taxon>
        <taxon>Pseudomonadota</taxon>
        <taxon>Alphaproteobacteria</taxon>
        <taxon>Sphingomonadales</taxon>
        <taxon>Sphingosinicellaceae</taxon>
        <taxon>Sphingoaurantiacus</taxon>
    </lineage>
</organism>
<proteinExistence type="predicted"/>
<feature type="domain" description="DUF6950" evidence="1">
    <location>
        <begin position="15"/>
        <end position="143"/>
    </location>
</feature>
<reference evidence="3" key="1">
    <citation type="journal article" date="2019" name="Int. J. Syst. Evol. Microbiol.">
        <title>The Global Catalogue of Microorganisms (GCM) 10K type strain sequencing project: providing services to taxonomists for standard genome sequencing and annotation.</title>
        <authorList>
            <consortium name="The Broad Institute Genomics Platform"/>
            <consortium name="The Broad Institute Genome Sequencing Center for Infectious Disease"/>
            <person name="Wu L."/>
            <person name="Ma J."/>
        </authorList>
    </citation>
    <scope>NUCLEOTIDE SEQUENCE [LARGE SCALE GENOMIC DNA]</scope>
    <source>
        <strain evidence="3">KCTC 42644</strain>
    </source>
</reference>
<dbReference type="Proteomes" id="UP001595615">
    <property type="component" value="Unassembled WGS sequence"/>
</dbReference>
<sequence>MKRAVKPEMMTRVAATQATVDRFKARPFRYGSNDCARMVAFHLKRLGLKVSLAKAGSYRSALGATRALRRLGHDSLADALDTLGLTRIPPAAAMVGDIVELPGEAPFGALTVAVGNGRVLGFHQDLAGADILQPREYLAAWRVI</sequence>
<evidence type="ECO:0000313" key="2">
    <source>
        <dbReference type="EMBL" id="MFC3711256.1"/>
    </source>
</evidence>
<accession>A0ABV7X550</accession>
<name>A0ABV7X550_9SPHN</name>
<evidence type="ECO:0000313" key="3">
    <source>
        <dbReference type="Proteomes" id="UP001595615"/>
    </source>
</evidence>
<keyword evidence="3" id="KW-1185">Reference proteome</keyword>
<dbReference type="InterPro" id="IPR053802">
    <property type="entry name" value="DUF6950"/>
</dbReference>
<dbReference type="EMBL" id="JBHRXV010000001">
    <property type="protein sequence ID" value="MFC3711256.1"/>
    <property type="molecule type" value="Genomic_DNA"/>
</dbReference>
<comment type="caution">
    <text evidence="2">The sequence shown here is derived from an EMBL/GenBank/DDBJ whole genome shotgun (WGS) entry which is preliminary data.</text>
</comment>
<protein>
    <submittedName>
        <fullName evidence="2">DUF6950 family protein</fullName>
    </submittedName>
</protein>
<dbReference type="Pfam" id="PF22262">
    <property type="entry name" value="DUF6950"/>
    <property type="match status" value="1"/>
</dbReference>
<dbReference type="RefSeq" id="WP_380855814.1">
    <property type="nucleotide sequence ID" value="NZ_JBHRXV010000001.1"/>
</dbReference>